<dbReference type="Gene3D" id="1.50.40.10">
    <property type="entry name" value="Mitochondrial carrier domain"/>
    <property type="match status" value="1"/>
</dbReference>
<comment type="subcellular location">
    <subcellularLocation>
        <location evidence="1">Mitochondrion inner membrane</location>
        <topology evidence="1">Multi-pass membrane protein</topology>
    </subcellularLocation>
</comment>
<gene>
    <name evidence="13" type="ORF">MSYG_4013</name>
</gene>
<dbReference type="Proteomes" id="UP000186303">
    <property type="component" value="Chromosome 7"/>
</dbReference>
<dbReference type="InterPro" id="IPR018108">
    <property type="entry name" value="MCP_transmembrane"/>
</dbReference>
<evidence type="ECO:0000256" key="11">
    <source>
        <dbReference type="RuleBase" id="RU000488"/>
    </source>
</evidence>
<protein>
    <submittedName>
        <fullName evidence="13">Similar to S.cerevisiae protein LEU5 (Mitochondrial carrier protein)</fullName>
    </submittedName>
</protein>
<evidence type="ECO:0000256" key="8">
    <source>
        <dbReference type="ARBA" id="ARBA00023128"/>
    </source>
</evidence>
<dbReference type="STRING" id="1230383.A0A1M8ABD2"/>
<evidence type="ECO:0000256" key="5">
    <source>
        <dbReference type="ARBA" id="ARBA00022737"/>
    </source>
</evidence>
<dbReference type="PROSITE" id="PS50920">
    <property type="entry name" value="SOLCAR"/>
    <property type="match status" value="3"/>
</dbReference>
<dbReference type="OrthoDB" id="270584at2759"/>
<dbReference type="PRINTS" id="PR00926">
    <property type="entry name" value="MITOCARRIER"/>
</dbReference>
<evidence type="ECO:0000256" key="6">
    <source>
        <dbReference type="ARBA" id="ARBA00022792"/>
    </source>
</evidence>
<evidence type="ECO:0000313" key="13">
    <source>
        <dbReference type="EMBL" id="SHO79663.1"/>
    </source>
</evidence>
<dbReference type="PRINTS" id="PR00928">
    <property type="entry name" value="GRAVESDC"/>
</dbReference>
<keyword evidence="8" id="KW-0496">Mitochondrion</keyword>
<evidence type="ECO:0000256" key="12">
    <source>
        <dbReference type="SAM" id="Phobius"/>
    </source>
</evidence>
<evidence type="ECO:0000256" key="9">
    <source>
        <dbReference type="ARBA" id="ARBA00023136"/>
    </source>
</evidence>
<sequence>MKRDKTSAPQKKNWDYVIRSGLAGGIAGCAAKTAIAPLDRVKILFQASNPEYQKYSGRWLGFLQAGRHIVQQQGIMGLFQGHSATLLRIFPYATAKYMAYDFLHMTLMPTPKDETSVRLFLAGSMSGVLSVFLTYPLDLVRVRLAFDTKSKPQPGSLYHIVRKIYHEGIKVSTDGTPPRDLLLNRFPLLKFYRGFVATLMGMVPYAGTSFLVFGRTKSFMYRLLLNQDAHGHPLSSEPPPVPVSRTTVDLASGALAGAISQTASYPFEVVRRRLQVGGILHPERLMRFSETAAWIYKTNGLSGFYIGLGIGYLKVVPMTAISFAVWSGMKRYLGV</sequence>
<dbReference type="GO" id="GO:0005743">
    <property type="term" value="C:mitochondrial inner membrane"/>
    <property type="evidence" value="ECO:0007669"/>
    <property type="project" value="UniProtKB-SubCell"/>
</dbReference>
<keyword evidence="4 10" id="KW-0812">Transmembrane</keyword>
<evidence type="ECO:0000256" key="1">
    <source>
        <dbReference type="ARBA" id="ARBA00004448"/>
    </source>
</evidence>
<evidence type="ECO:0000256" key="2">
    <source>
        <dbReference type="ARBA" id="ARBA00006375"/>
    </source>
</evidence>
<feature type="repeat" description="Solcar" evidence="10">
    <location>
        <begin position="114"/>
        <end position="219"/>
    </location>
</feature>
<dbReference type="PANTHER" id="PTHR24089">
    <property type="entry name" value="SOLUTE CARRIER FAMILY 25"/>
    <property type="match status" value="1"/>
</dbReference>
<dbReference type="OMA" id="VYERMKW"/>
<dbReference type="EMBL" id="LT671827">
    <property type="protein sequence ID" value="SHO79663.1"/>
    <property type="molecule type" value="Genomic_DNA"/>
</dbReference>
<evidence type="ECO:0000256" key="10">
    <source>
        <dbReference type="PROSITE-ProRule" id="PRU00282"/>
    </source>
</evidence>
<name>A0A1M8ABD2_MALS4</name>
<dbReference type="GO" id="GO:0055085">
    <property type="term" value="P:transmembrane transport"/>
    <property type="evidence" value="ECO:0007669"/>
    <property type="project" value="InterPro"/>
</dbReference>
<proteinExistence type="inferred from homology"/>
<feature type="repeat" description="Solcar" evidence="10">
    <location>
        <begin position="244"/>
        <end position="332"/>
    </location>
</feature>
<dbReference type="InterPro" id="IPR023395">
    <property type="entry name" value="MCP_dom_sf"/>
</dbReference>
<evidence type="ECO:0000256" key="7">
    <source>
        <dbReference type="ARBA" id="ARBA00022989"/>
    </source>
</evidence>
<organism evidence="13 14">
    <name type="scientific">Malassezia sympodialis (strain ATCC 42132)</name>
    <name type="common">Atopic eczema-associated yeast</name>
    <dbReference type="NCBI Taxonomy" id="1230383"/>
    <lineage>
        <taxon>Eukaryota</taxon>
        <taxon>Fungi</taxon>
        <taxon>Dikarya</taxon>
        <taxon>Basidiomycota</taxon>
        <taxon>Ustilaginomycotina</taxon>
        <taxon>Malasseziomycetes</taxon>
        <taxon>Malasseziales</taxon>
        <taxon>Malasseziaceae</taxon>
        <taxon>Malassezia</taxon>
    </lineage>
</organism>
<accession>A0A1M8ABD2</accession>
<keyword evidence="3 11" id="KW-0813">Transport</keyword>
<keyword evidence="14" id="KW-1185">Reference proteome</keyword>
<dbReference type="AlphaFoldDB" id="A0A1M8ABD2"/>
<feature type="transmembrane region" description="Helical" evidence="12">
    <location>
        <begin position="304"/>
        <end position="326"/>
    </location>
</feature>
<reference evidence="14" key="1">
    <citation type="journal article" date="2017" name="Nucleic Acids Res.">
        <title>Proteogenomics produces comprehensive and highly accurate protein-coding gene annotation in a complete genome assembly of Malassezia sympodialis.</title>
        <authorList>
            <person name="Zhu Y."/>
            <person name="Engstroem P.G."/>
            <person name="Tellgren-Roth C."/>
            <person name="Baudo C.D."/>
            <person name="Kennell J.C."/>
            <person name="Sun S."/>
            <person name="Billmyre R.B."/>
            <person name="Schroeder M.S."/>
            <person name="Andersson A."/>
            <person name="Holm T."/>
            <person name="Sigurgeirsson B."/>
            <person name="Wu G."/>
            <person name="Sankaranarayanan S.R."/>
            <person name="Siddharthan R."/>
            <person name="Sanyal K."/>
            <person name="Lundeberg J."/>
            <person name="Nystedt B."/>
            <person name="Boekhout T."/>
            <person name="Dawson T.L. Jr."/>
            <person name="Heitman J."/>
            <person name="Scheynius A."/>
            <person name="Lehtioe J."/>
        </authorList>
    </citation>
    <scope>NUCLEOTIDE SEQUENCE [LARGE SCALE GENOMIC DNA]</scope>
    <source>
        <strain evidence="14">ATCC 42132</strain>
    </source>
</reference>
<evidence type="ECO:0000256" key="4">
    <source>
        <dbReference type="ARBA" id="ARBA00022692"/>
    </source>
</evidence>
<comment type="similarity">
    <text evidence="2 11">Belongs to the mitochondrial carrier (TC 2.A.29) family.</text>
</comment>
<dbReference type="InterPro" id="IPR002067">
    <property type="entry name" value="MCP"/>
</dbReference>
<keyword evidence="6" id="KW-0999">Mitochondrion inner membrane</keyword>
<evidence type="ECO:0000313" key="14">
    <source>
        <dbReference type="Proteomes" id="UP000186303"/>
    </source>
</evidence>
<keyword evidence="9 10" id="KW-0472">Membrane</keyword>
<evidence type="ECO:0000256" key="3">
    <source>
        <dbReference type="ARBA" id="ARBA00022448"/>
    </source>
</evidence>
<dbReference type="SUPFAM" id="SSF103506">
    <property type="entry name" value="Mitochondrial carrier"/>
    <property type="match status" value="1"/>
</dbReference>
<keyword evidence="5" id="KW-0677">Repeat</keyword>
<dbReference type="VEuPathDB" id="FungiDB:MSYG_4013"/>
<keyword evidence="7 12" id="KW-1133">Transmembrane helix</keyword>
<feature type="repeat" description="Solcar" evidence="10">
    <location>
        <begin position="15"/>
        <end position="106"/>
    </location>
</feature>
<feature type="transmembrane region" description="Helical" evidence="12">
    <location>
        <begin position="191"/>
        <end position="213"/>
    </location>
</feature>
<dbReference type="InterPro" id="IPR002167">
    <property type="entry name" value="GDC-like"/>
</dbReference>
<dbReference type="Pfam" id="PF00153">
    <property type="entry name" value="Mito_carr"/>
    <property type="match status" value="3"/>
</dbReference>
<feature type="transmembrane region" description="Helical" evidence="12">
    <location>
        <begin position="117"/>
        <end position="137"/>
    </location>
</feature>